<dbReference type="RefSeq" id="WP_220162896.1">
    <property type="nucleotide sequence ID" value="NZ_CP080507.1"/>
</dbReference>
<dbReference type="Proteomes" id="UP000825051">
    <property type="component" value="Chromosome"/>
</dbReference>
<dbReference type="PANTHER" id="PTHR12110">
    <property type="entry name" value="HYDROXYPYRUVATE ISOMERASE"/>
    <property type="match status" value="1"/>
</dbReference>
<keyword evidence="2" id="KW-1185">Reference proteome</keyword>
<accession>A0A8F9XHE9</accession>
<name>A0A8F9XHE9_9BACT</name>
<reference evidence="1" key="1">
    <citation type="submission" date="2021-08" db="EMBL/GenBank/DDBJ databases">
        <title>Genome of a novel bacterium of the phylum Verrucomicrobia, Oleiharenicola sp. KSB-15.</title>
        <authorList>
            <person name="Chung J.-H."/>
            <person name="Ahn J.-H."/>
            <person name="Yoon Y."/>
            <person name="Kim D.-Y."/>
            <person name="An S.-H."/>
            <person name="Park I."/>
            <person name="Yeon J."/>
        </authorList>
    </citation>
    <scope>NUCLEOTIDE SEQUENCE</scope>
    <source>
        <strain evidence="1">KSB-15</strain>
    </source>
</reference>
<dbReference type="SUPFAM" id="SSF51658">
    <property type="entry name" value="Xylose isomerase-like"/>
    <property type="match status" value="1"/>
</dbReference>
<protein>
    <submittedName>
        <fullName evidence="1">Sugar phosphate isomerase/epimerase</fullName>
    </submittedName>
</protein>
<dbReference type="EMBL" id="CP080507">
    <property type="protein sequence ID" value="QYM79255.1"/>
    <property type="molecule type" value="Genomic_DNA"/>
</dbReference>
<dbReference type="PANTHER" id="PTHR12110:SF41">
    <property type="entry name" value="INOSOSE DEHYDRATASE"/>
    <property type="match status" value="1"/>
</dbReference>
<sequence length="288" mass="32231">MKPTPAPTTPRLIQCASTWSMIGLPSAKREWSLERKFAAIKEAGFDGVATLASPEVRRLADQFGLLVMGGFDCGNVRRAREQLQLNLDLGVELLNVQLLNHDTPPATAAALAVKVVELGAALGLRPHIETHRDTATETPEKFDEIARLFRRATGRLMPVTWDHSHFAVSKHVQPADYSRRLLVWPKLIQHSQLFHLRPFNSQHCQVPVSNGRGRLTPEFIDYRAFVVDLFALWLAGPKRPAELWVCPELGMSHGYHVSTNPPVWDDVLIARREYASAWREAAQRGASA</sequence>
<evidence type="ECO:0000313" key="2">
    <source>
        <dbReference type="Proteomes" id="UP000825051"/>
    </source>
</evidence>
<dbReference type="InterPro" id="IPR036237">
    <property type="entry name" value="Xyl_isomerase-like_sf"/>
</dbReference>
<dbReference type="Gene3D" id="3.20.20.150">
    <property type="entry name" value="Divalent-metal-dependent TIM barrel enzymes"/>
    <property type="match status" value="1"/>
</dbReference>
<dbReference type="KEGG" id="ole:K0B96_01155"/>
<dbReference type="GO" id="GO:0016853">
    <property type="term" value="F:isomerase activity"/>
    <property type="evidence" value="ECO:0007669"/>
    <property type="project" value="UniProtKB-KW"/>
</dbReference>
<evidence type="ECO:0000313" key="1">
    <source>
        <dbReference type="EMBL" id="QYM79255.1"/>
    </source>
</evidence>
<keyword evidence="1" id="KW-0413">Isomerase</keyword>
<dbReference type="AlphaFoldDB" id="A0A8F9XHE9"/>
<dbReference type="InterPro" id="IPR050312">
    <property type="entry name" value="IolE/XylAMocC-like"/>
</dbReference>
<organism evidence="1 2">
    <name type="scientific">Horticoccus luteus</name>
    <dbReference type="NCBI Taxonomy" id="2862869"/>
    <lineage>
        <taxon>Bacteria</taxon>
        <taxon>Pseudomonadati</taxon>
        <taxon>Verrucomicrobiota</taxon>
        <taxon>Opitutia</taxon>
        <taxon>Opitutales</taxon>
        <taxon>Opitutaceae</taxon>
        <taxon>Horticoccus</taxon>
    </lineage>
</organism>
<proteinExistence type="predicted"/>
<gene>
    <name evidence="1" type="ORF">K0B96_01155</name>
</gene>